<dbReference type="GO" id="GO:0016787">
    <property type="term" value="F:hydrolase activity"/>
    <property type="evidence" value="ECO:0007669"/>
    <property type="project" value="UniProtKB-KW"/>
</dbReference>
<sequence length="521" mass="56647">MREQYGNPVFGRVTQEYPVADTEYGKVAGENRNGIAVFRGIPYGGSCDGNNRFLPAREPKAWTGIRDCRKNGPIAVQEGGSITASWDFGNYFSGGNPEPFGCNQEIRGENCLVLNVLTPQPGEGKRPVIVYIHGGGFASGSGTTVLGADGLVREQDIVLVGINHRLNAFGFLYLGEIEKDFLESGTAGMTDLVLALKWVHKNIGFFGGDPENVIVMGESGGGIKIATLLAMPETASLIKGAVMESAFGKPGRYTTDMAADTTAHFLYQLEIKDNVIARLQELPDSHICGAAFSLGPFAFEPAADGIHLPFNAKDGFPMVNPQVPIIVGSSEDELAAFASEQEHKIQTEEEMIHAIVNGCGPGWMRLPETTPSKARELIRVFRSMDRKGDDNAHLLMKICTMCGPLEQAAFEHAVYCSAQNAGSVFRYLNAYDAPHRVIPEKRFSWHGADLPLQLRIVLHPESEAVSKRLAAFLGAFARTGDPSLPNLNWAPFSAACETMIIDDCCRIECDPTRPYREAMSL</sequence>
<evidence type="ECO:0000313" key="7">
    <source>
        <dbReference type="Proteomes" id="UP000260812"/>
    </source>
</evidence>
<dbReference type="PROSITE" id="PS01173">
    <property type="entry name" value="LIPASE_GDXG_HIS"/>
    <property type="match status" value="1"/>
</dbReference>
<organism evidence="6 7">
    <name type="scientific">Eisenbergiella massiliensis</name>
    <dbReference type="NCBI Taxonomy" id="1720294"/>
    <lineage>
        <taxon>Bacteria</taxon>
        <taxon>Bacillati</taxon>
        <taxon>Bacillota</taxon>
        <taxon>Clostridia</taxon>
        <taxon>Lachnospirales</taxon>
        <taxon>Lachnospiraceae</taxon>
        <taxon>Eisenbergiella</taxon>
    </lineage>
</organism>
<protein>
    <recommendedName>
        <fullName evidence="4">Carboxylic ester hydrolase</fullName>
        <ecNumber evidence="4">3.1.1.-</ecNumber>
    </recommendedName>
</protein>
<dbReference type="InterPro" id="IPR002018">
    <property type="entry name" value="CarbesteraseB"/>
</dbReference>
<dbReference type="AlphaFoldDB" id="A0A3E3I4M0"/>
<comment type="caution">
    <text evidence="6">The sequence shown here is derived from an EMBL/GenBank/DDBJ whole genome shotgun (WGS) entry which is preliminary data.</text>
</comment>
<dbReference type="GeneID" id="97987496"/>
<proteinExistence type="inferred from homology"/>
<dbReference type="PROSITE" id="PS00122">
    <property type="entry name" value="CARBOXYLESTERASE_B_1"/>
    <property type="match status" value="1"/>
</dbReference>
<evidence type="ECO:0000259" key="5">
    <source>
        <dbReference type="Pfam" id="PF00135"/>
    </source>
</evidence>
<evidence type="ECO:0000313" key="6">
    <source>
        <dbReference type="EMBL" id="RGE60236.1"/>
    </source>
</evidence>
<reference evidence="6" key="1">
    <citation type="submission" date="2018-08" db="EMBL/GenBank/DDBJ databases">
        <title>A genome reference for cultivated species of the human gut microbiota.</title>
        <authorList>
            <person name="Zou Y."/>
            <person name="Xue W."/>
            <person name="Luo G."/>
        </authorList>
    </citation>
    <scope>NUCLEOTIDE SEQUENCE [LARGE SCALE GENOMIC DNA]</scope>
    <source>
        <strain evidence="6">TF05-5AC</strain>
    </source>
</reference>
<comment type="similarity">
    <text evidence="1 4">Belongs to the type-B carboxylesterase/lipase family.</text>
</comment>
<dbReference type="EC" id="3.1.1.-" evidence="4"/>
<dbReference type="InterPro" id="IPR019826">
    <property type="entry name" value="Carboxylesterase_B_AS"/>
</dbReference>
<evidence type="ECO:0000256" key="1">
    <source>
        <dbReference type="ARBA" id="ARBA00005964"/>
    </source>
</evidence>
<evidence type="ECO:0000256" key="2">
    <source>
        <dbReference type="ARBA" id="ARBA00010515"/>
    </source>
</evidence>
<dbReference type="Proteomes" id="UP000260812">
    <property type="component" value="Unassembled WGS sequence"/>
</dbReference>
<gene>
    <name evidence="6" type="ORF">DXC51_11580</name>
</gene>
<name>A0A3E3I4M0_9FIRM</name>
<accession>A0A3E3I4M0</accession>
<dbReference type="EMBL" id="QVLV01000007">
    <property type="protein sequence ID" value="RGE60236.1"/>
    <property type="molecule type" value="Genomic_DNA"/>
</dbReference>
<dbReference type="InterPro" id="IPR002168">
    <property type="entry name" value="Lipase_GDXG_HIS_AS"/>
</dbReference>
<dbReference type="Pfam" id="PF00135">
    <property type="entry name" value="COesterase"/>
    <property type="match status" value="1"/>
</dbReference>
<dbReference type="InterPro" id="IPR029058">
    <property type="entry name" value="AB_hydrolase_fold"/>
</dbReference>
<evidence type="ECO:0000256" key="3">
    <source>
        <dbReference type="ARBA" id="ARBA00022801"/>
    </source>
</evidence>
<dbReference type="InterPro" id="IPR050309">
    <property type="entry name" value="Type-B_Carboxylest/Lipase"/>
</dbReference>
<dbReference type="Gene3D" id="3.40.50.1820">
    <property type="entry name" value="alpha/beta hydrolase"/>
    <property type="match status" value="1"/>
</dbReference>
<comment type="similarity">
    <text evidence="2">Belongs to the 'GDXG' lipolytic enzyme family.</text>
</comment>
<feature type="domain" description="Carboxylesterase type B" evidence="5">
    <location>
        <begin position="18"/>
        <end position="497"/>
    </location>
</feature>
<keyword evidence="7" id="KW-1185">Reference proteome</keyword>
<dbReference type="RefSeq" id="WP_117544621.1">
    <property type="nucleotide sequence ID" value="NZ_QVLV01000007.1"/>
</dbReference>
<evidence type="ECO:0000256" key="4">
    <source>
        <dbReference type="RuleBase" id="RU361235"/>
    </source>
</evidence>
<dbReference type="SUPFAM" id="SSF53474">
    <property type="entry name" value="alpha/beta-Hydrolases"/>
    <property type="match status" value="1"/>
</dbReference>
<dbReference type="PANTHER" id="PTHR11559">
    <property type="entry name" value="CARBOXYLESTERASE"/>
    <property type="match status" value="1"/>
</dbReference>
<keyword evidence="3 4" id="KW-0378">Hydrolase</keyword>